<dbReference type="PANTHER" id="PTHR30290">
    <property type="entry name" value="PERIPLASMIC BINDING COMPONENT OF ABC TRANSPORTER"/>
    <property type="match status" value="1"/>
</dbReference>
<evidence type="ECO:0000256" key="1">
    <source>
        <dbReference type="ARBA" id="ARBA00005695"/>
    </source>
</evidence>
<evidence type="ECO:0000259" key="4">
    <source>
        <dbReference type="Pfam" id="PF00496"/>
    </source>
</evidence>
<proteinExistence type="inferred from homology"/>
<reference evidence="5" key="1">
    <citation type="journal article" date="2014" name="Front. Microbiol.">
        <title>High frequency of phylogenetically diverse reductive dehalogenase-homologous genes in deep subseafloor sedimentary metagenomes.</title>
        <authorList>
            <person name="Kawai M."/>
            <person name="Futagami T."/>
            <person name="Toyoda A."/>
            <person name="Takaki Y."/>
            <person name="Nishi S."/>
            <person name="Hori S."/>
            <person name="Arai W."/>
            <person name="Tsubouchi T."/>
            <person name="Morono Y."/>
            <person name="Uchiyama I."/>
            <person name="Ito T."/>
            <person name="Fujiyama A."/>
            <person name="Inagaki F."/>
            <person name="Takami H."/>
        </authorList>
    </citation>
    <scope>NUCLEOTIDE SEQUENCE</scope>
    <source>
        <strain evidence="5">Expedition CK06-06</strain>
    </source>
</reference>
<evidence type="ECO:0000313" key="5">
    <source>
        <dbReference type="EMBL" id="GAG88261.1"/>
    </source>
</evidence>
<dbReference type="Pfam" id="PF00496">
    <property type="entry name" value="SBP_bac_5"/>
    <property type="match status" value="1"/>
</dbReference>
<evidence type="ECO:0000256" key="2">
    <source>
        <dbReference type="ARBA" id="ARBA00022448"/>
    </source>
</evidence>
<comment type="similarity">
    <text evidence="1">Belongs to the bacterial solute-binding protein 5 family.</text>
</comment>
<feature type="domain" description="Solute-binding protein family 5" evidence="4">
    <location>
        <begin position="93"/>
        <end position="205"/>
    </location>
</feature>
<dbReference type="InterPro" id="IPR039424">
    <property type="entry name" value="SBP_5"/>
</dbReference>
<dbReference type="InterPro" id="IPR000914">
    <property type="entry name" value="SBP_5_dom"/>
</dbReference>
<dbReference type="Gene3D" id="3.90.76.10">
    <property type="entry name" value="Dipeptide-binding Protein, Domain 1"/>
    <property type="match status" value="1"/>
</dbReference>
<keyword evidence="2" id="KW-0813">Transport</keyword>
<dbReference type="GO" id="GO:1904680">
    <property type="term" value="F:peptide transmembrane transporter activity"/>
    <property type="evidence" value="ECO:0007669"/>
    <property type="project" value="TreeGrafter"/>
</dbReference>
<feature type="non-terminal residue" evidence="5">
    <location>
        <position position="214"/>
    </location>
</feature>
<name>X1CVN7_9ZZZZ</name>
<keyword evidence="3" id="KW-0732">Signal</keyword>
<dbReference type="GO" id="GO:0015833">
    <property type="term" value="P:peptide transport"/>
    <property type="evidence" value="ECO:0007669"/>
    <property type="project" value="TreeGrafter"/>
</dbReference>
<sequence length="214" mass="24238">MKKQYSIVIIFITIIVASMSFSRFELPQKDLNVKEPEHFPKESLPPLPLIVGVRDGPYAIDPINSWDSASHDVIIQVAETLFWYNLTNPNLPLEPMLAESYFWNFSDTELTITVRDNVYFHDGTEFNASSVKWNMDRILYFTNATGALPPTQPTAFSSYIYYNTDRVTPIINRTEVISEMEVKIILNQPFGAFLSLLSYATSSIISPASHNATG</sequence>
<gene>
    <name evidence="5" type="ORF">S01H4_32460</name>
</gene>
<protein>
    <recommendedName>
        <fullName evidence="4">Solute-binding protein family 5 domain-containing protein</fullName>
    </recommendedName>
</protein>
<accession>X1CVN7</accession>
<evidence type="ECO:0000256" key="3">
    <source>
        <dbReference type="ARBA" id="ARBA00022729"/>
    </source>
</evidence>
<dbReference type="PANTHER" id="PTHR30290:SF9">
    <property type="entry name" value="OLIGOPEPTIDE-BINDING PROTEIN APPA"/>
    <property type="match status" value="1"/>
</dbReference>
<dbReference type="AlphaFoldDB" id="X1CVN7"/>
<comment type="caution">
    <text evidence="5">The sequence shown here is derived from an EMBL/GenBank/DDBJ whole genome shotgun (WGS) entry which is preliminary data.</text>
</comment>
<dbReference type="EMBL" id="BART01016969">
    <property type="protein sequence ID" value="GAG88261.1"/>
    <property type="molecule type" value="Genomic_DNA"/>
</dbReference>
<dbReference type="SUPFAM" id="SSF53850">
    <property type="entry name" value="Periplasmic binding protein-like II"/>
    <property type="match status" value="1"/>
</dbReference>
<organism evidence="5">
    <name type="scientific">marine sediment metagenome</name>
    <dbReference type="NCBI Taxonomy" id="412755"/>
    <lineage>
        <taxon>unclassified sequences</taxon>
        <taxon>metagenomes</taxon>
        <taxon>ecological metagenomes</taxon>
    </lineage>
</organism>